<dbReference type="SUPFAM" id="SSF53098">
    <property type="entry name" value="Ribonuclease H-like"/>
    <property type="match status" value="1"/>
</dbReference>
<sequence>MVVTHYHLKLLHAGSSHLLSALHKDYLIPRARRLVNSVISACKTCKRHQGRHYKYPATPDLPSERVTQSRPFENTGLDYFGPLTIRTEDSPEHKVWVCLFTCMSTRAIHLELVMNNSTTHFLLAFRRFISRRGTPSLVLSDNAPTFKLGRHVLANELTQFREEKAVLDFSTAAGFEWRFITPLSPWKGGFYERLVGSVKTALKKTVHRNTLDLWNFQTLLAEVEATLNTRPLTPFSDNPGSEPHILRPIDLITPQFSLGYLSSPNTAVTSRDPYANTDSQEYLVCQYSLLRDSLKTFWDLWHTEYLRVLAERNQLRSKNQQSTGRSPQVGDVVLIQTDNTSRSNWPLGVIVQTNPSADGSIRSVAVKLGSQKVLNRSVNQLIPLEVAAEDNDSIKQPTPRTPTRIQPPRKAKKQFIR</sequence>
<dbReference type="InterPro" id="IPR001584">
    <property type="entry name" value="Integrase_cat-core"/>
</dbReference>
<dbReference type="GO" id="GO:0003676">
    <property type="term" value="F:nucleic acid binding"/>
    <property type="evidence" value="ECO:0007669"/>
    <property type="project" value="InterPro"/>
</dbReference>
<dbReference type="GO" id="GO:0015074">
    <property type="term" value="P:DNA integration"/>
    <property type="evidence" value="ECO:0007669"/>
    <property type="project" value="InterPro"/>
</dbReference>
<accession>A0A183FA91</accession>
<dbReference type="PANTHER" id="PTHR47331:SF2">
    <property type="match status" value="1"/>
</dbReference>
<dbReference type="PANTHER" id="PTHR47331">
    <property type="entry name" value="PHD-TYPE DOMAIN-CONTAINING PROTEIN"/>
    <property type="match status" value="1"/>
</dbReference>
<dbReference type="Pfam" id="PF09337">
    <property type="entry name" value="zf-H2C2"/>
    <property type="match status" value="1"/>
</dbReference>
<feature type="compositionally biased region" description="Low complexity" evidence="1">
    <location>
        <begin position="394"/>
        <end position="406"/>
    </location>
</feature>
<organism evidence="4 5">
    <name type="scientific">Heligmosomoides polygyrus</name>
    <name type="common">Parasitic roundworm</name>
    <dbReference type="NCBI Taxonomy" id="6339"/>
    <lineage>
        <taxon>Eukaryota</taxon>
        <taxon>Metazoa</taxon>
        <taxon>Ecdysozoa</taxon>
        <taxon>Nematoda</taxon>
        <taxon>Chromadorea</taxon>
        <taxon>Rhabditida</taxon>
        <taxon>Rhabditina</taxon>
        <taxon>Rhabditomorpha</taxon>
        <taxon>Strongyloidea</taxon>
        <taxon>Heligmosomidae</taxon>
        <taxon>Heligmosomoides</taxon>
    </lineage>
</organism>
<dbReference type="InterPro" id="IPR015416">
    <property type="entry name" value="Znf_H2C2_histone_UAS-bd"/>
</dbReference>
<dbReference type="Pfam" id="PF18701">
    <property type="entry name" value="DUF5641"/>
    <property type="match status" value="1"/>
</dbReference>
<dbReference type="Proteomes" id="UP000050761">
    <property type="component" value="Unassembled WGS sequence"/>
</dbReference>
<dbReference type="Gene3D" id="3.30.420.10">
    <property type="entry name" value="Ribonuclease H-like superfamily/Ribonuclease H"/>
    <property type="match status" value="1"/>
</dbReference>
<dbReference type="WBParaSite" id="HPBE_0000308301-mRNA-1">
    <property type="protein sequence ID" value="HPBE_0000308301-mRNA-1"/>
    <property type="gene ID" value="HPBE_0000308301"/>
</dbReference>
<evidence type="ECO:0000313" key="5">
    <source>
        <dbReference type="WBParaSite" id="HPBE_0000308301-mRNA-1"/>
    </source>
</evidence>
<feature type="region of interest" description="Disordered" evidence="1">
    <location>
        <begin position="390"/>
        <end position="417"/>
    </location>
</feature>
<evidence type="ECO:0000313" key="3">
    <source>
        <dbReference type="EMBL" id="VDO30809.1"/>
    </source>
</evidence>
<evidence type="ECO:0000259" key="2">
    <source>
        <dbReference type="PROSITE" id="PS50994"/>
    </source>
</evidence>
<evidence type="ECO:0000256" key="1">
    <source>
        <dbReference type="SAM" id="MobiDB-lite"/>
    </source>
</evidence>
<proteinExistence type="predicted"/>
<protein>
    <submittedName>
        <fullName evidence="5">Integrase catalytic domain-containing protein</fullName>
    </submittedName>
</protein>
<dbReference type="InterPro" id="IPR040676">
    <property type="entry name" value="DUF5641"/>
</dbReference>
<reference evidence="5" key="2">
    <citation type="submission" date="2019-09" db="UniProtKB">
        <authorList>
            <consortium name="WormBaseParasite"/>
        </authorList>
    </citation>
    <scope>IDENTIFICATION</scope>
</reference>
<feature type="domain" description="Integrase catalytic" evidence="2">
    <location>
        <begin position="67"/>
        <end position="251"/>
    </location>
</feature>
<feature type="compositionally biased region" description="Basic residues" evidence="1">
    <location>
        <begin position="407"/>
        <end position="417"/>
    </location>
</feature>
<dbReference type="PROSITE" id="PS50994">
    <property type="entry name" value="INTEGRASE"/>
    <property type="match status" value="1"/>
</dbReference>
<dbReference type="InterPro" id="IPR036397">
    <property type="entry name" value="RNaseH_sf"/>
</dbReference>
<accession>A0A3P7UGP9</accession>
<keyword evidence="4" id="KW-1185">Reference proteome</keyword>
<reference evidence="3 4" key="1">
    <citation type="submission" date="2018-11" db="EMBL/GenBank/DDBJ databases">
        <authorList>
            <consortium name="Pathogen Informatics"/>
        </authorList>
    </citation>
    <scope>NUCLEOTIDE SEQUENCE [LARGE SCALE GENOMIC DNA]</scope>
</reference>
<evidence type="ECO:0000313" key="4">
    <source>
        <dbReference type="Proteomes" id="UP000050761"/>
    </source>
</evidence>
<dbReference type="OrthoDB" id="8019190at2759"/>
<name>A0A183FA91_HELPZ</name>
<dbReference type="InterPro" id="IPR012337">
    <property type="entry name" value="RNaseH-like_sf"/>
</dbReference>
<dbReference type="AlphaFoldDB" id="A0A183FA91"/>
<dbReference type="EMBL" id="UZAH01006306">
    <property type="protein sequence ID" value="VDO30809.1"/>
    <property type="molecule type" value="Genomic_DNA"/>
</dbReference>
<gene>
    <name evidence="3" type="ORF">HPBE_LOCUS3084</name>
</gene>